<dbReference type="Proteomes" id="UP000518752">
    <property type="component" value="Unassembled WGS sequence"/>
</dbReference>
<dbReference type="InterPro" id="IPR045340">
    <property type="entry name" value="DUF6533"/>
</dbReference>
<dbReference type="EMBL" id="JAACJN010000024">
    <property type="protein sequence ID" value="KAF5389153.1"/>
    <property type="molecule type" value="Genomic_DNA"/>
</dbReference>
<dbReference type="Pfam" id="PF20151">
    <property type="entry name" value="DUF6533"/>
    <property type="match status" value="1"/>
</dbReference>
<proteinExistence type="predicted"/>
<feature type="domain" description="DUF6533" evidence="2">
    <location>
        <begin position="55"/>
        <end position="97"/>
    </location>
</feature>
<keyword evidence="1" id="KW-0812">Transmembrane</keyword>
<keyword evidence="1" id="KW-0472">Membrane</keyword>
<feature type="transmembrane region" description="Helical" evidence="1">
    <location>
        <begin position="168"/>
        <end position="190"/>
    </location>
</feature>
<sequence>MVYPPLQVGPRHFLSYSVNFLRCRNMSTAGEFLVLIVHPQDIIRERFFAHRMRYARAALLLYDVMINLDREIELVWSECNSFQWSNLIYFANRYPILPYMLWTASYTPKISQVSCARQVSMTPLFDQLLSLHCDALFQLFWFLSVITTRIAVLVTWIQRVYAVSDHGFLSALLLSALALGAIATDAFLGAKSTCANNVMNSRNLKLYVVSVGSNRFIISPLHHFPFRTETAQQASVIVAEPVDDRSVLFLAFLTTKIIQMVKESGGFRKLSHRNILEYVLSSGILYLGAVTLPQLMSITVYFGHYVRDLKLSKLLKAEY</sequence>
<protein>
    <recommendedName>
        <fullName evidence="2">DUF6533 domain-containing protein</fullName>
    </recommendedName>
</protein>
<evidence type="ECO:0000259" key="2">
    <source>
        <dbReference type="Pfam" id="PF20151"/>
    </source>
</evidence>
<keyword evidence="4" id="KW-1185">Reference proteome</keyword>
<feature type="transmembrane region" description="Helical" evidence="1">
    <location>
        <begin position="135"/>
        <end position="156"/>
    </location>
</feature>
<evidence type="ECO:0000313" key="4">
    <source>
        <dbReference type="Proteomes" id="UP000518752"/>
    </source>
</evidence>
<name>A0A8H5MCP8_9AGAR</name>
<organism evidence="3 4">
    <name type="scientific">Collybiopsis confluens</name>
    <dbReference type="NCBI Taxonomy" id="2823264"/>
    <lineage>
        <taxon>Eukaryota</taxon>
        <taxon>Fungi</taxon>
        <taxon>Dikarya</taxon>
        <taxon>Basidiomycota</taxon>
        <taxon>Agaricomycotina</taxon>
        <taxon>Agaricomycetes</taxon>
        <taxon>Agaricomycetidae</taxon>
        <taxon>Agaricales</taxon>
        <taxon>Marasmiineae</taxon>
        <taxon>Omphalotaceae</taxon>
        <taxon>Collybiopsis</taxon>
    </lineage>
</organism>
<accession>A0A8H5MCP8</accession>
<evidence type="ECO:0000313" key="3">
    <source>
        <dbReference type="EMBL" id="KAF5389153.1"/>
    </source>
</evidence>
<comment type="caution">
    <text evidence="3">The sequence shown here is derived from an EMBL/GenBank/DDBJ whole genome shotgun (WGS) entry which is preliminary data.</text>
</comment>
<dbReference type="OrthoDB" id="3258863at2759"/>
<reference evidence="3 4" key="1">
    <citation type="journal article" date="2020" name="ISME J.">
        <title>Uncovering the hidden diversity of litter-decomposition mechanisms in mushroom-forming fungi.</title>
        <authorList>
            <person name="Floudas D."/>
            <person name="Bentzer J."/>
            <person name="Ahren D."/>
            <person name="Johansson T."/>
            <person name="Persson P."/>
            <person name="Tunlid A."/>
        </authorList>
    </citation>
    <scope>NUCLEOTIDE SEQUENCE [LARGE SCALE GENOMIC DNA]</scope>
    <source>
        <strain evidence="3 4">CBS 406.79</strain>
    </source>
</reference>
<gene>
    <name evidence="3" type="ORF">D9757_004943</name>
</gene>
<feature type="transmembrane region" description="Helical" evidence="1">
    <location>
        <begin position="284"/>
        <end position="306"/>
    </location>
</feature>
<keyword evidence="1" id="KW-1133">Transmembrane helix</keyword>
<evidence type="ECO:0000256" key="1">
    <source>
        <dbReference type="SAM" id="Phobius"/>
    </source>
</evidence>
<dbReference type="AlphaFoldDB" id="A0A8H5MCP8"/>